<dbReference type="Pfam" id="PF06985">
    <property type="entry name" value="HET"/>
    <property type="match status" value="1"/>
</dbReference>
<dbReference type="GeneID" id="28758696"/>
<gene>
    <name evidence="2" type="ORF">CC84DRAFT_1108851</name>
</gene>
<dbReference type="OrthoDB" id="194358at2759"/>
<dbReference type="STRING" id="1460663.A0A177D004"/>
<protein>
    <submittedName>
        <fullName evidence="2">HET-domain-containing protein</fullName>
    </submittedName>
</protein>
<dbReference type="InterPro" id="IPR010730">
    <property type="entry name" value="HET"/>
</dbReference>
<dbReference type="AlphaFoldDB" id="A0A177D004"/>
<dbReference type="RefSeq" id="XP_018042815.1">
    <property type="nucleotide sequence ID" value="XM_018175210.1"/>
</dbReference>
<dbReference type="InParanoid" id="A0A177D004"/>
<dbReference type="PANTHER" id="PTHR24148">
    <property type="entry name" value="ANKYRIN REPEAT DOMAIN-CONTAINING PROTEIN 39 HOMOLOG-RELATED"/>
    <property type="match status" value="1"/>
</dbReference>
<dbReference type="InterPro" id="IPR052895">
    <property type="entry name" value="HetReg/Transcr_Mod"/>
</dbReference>
<feature type="non-terminal residue" evidence="2">
    <location>
        <position position="483"/>
    </location>
</feature>
<keyword evidence="3" id="KW-1185">Reference proteome</keyword>
<proteinExistence type="predicted"/>
<dbReference type="EMBL" id="KV441548">
    <property type="protein sequence ID" value="OAG12450.1"/>
    <property type="molecule type" value="Genomic_DNA"/>
</dbReference>
<evidence type="ECO:0000259" key="1">
    <source>
        <dbReference type="Pfam" id="PF06985"/>
    </source>
</evidence>
<evidence type="ECO:0000313" key="2">
    <source>
        <dbReference type="EMBL" id="OAG12450.1"/>
    </source>
</evidence>
<accession>A0A177D004</accession>
<sequence length="483" mass="56207">MGPYRYIPLPTGPRFTRLVRLLPGSGDAEIRCEIFDFKLQRAQQTSNFEALSYVWGDLNDRKRIFIEDSYLDITANLHTALRYLRDSVLERVLWIDAICINQDDLAERSNQVGYMVSIYASAIRVVAWLGEDTSQGESCFTLLKLLARFSREERKGRFHAFHDRGILRDVDTYRQLRQNDSFTFMLQSPWFERIWVLQEAAAAQSFTFVYGQQWLADHVFCEAMINYRTFFVDGTTSLEEQELWGLISSVLYLVQWDAHPGTQWSSLDILPLRHMVSMFHTHDATDPKDKVYALLGMSTAEMASRPYIVVDYSKPWASVFCELVRYLLGSTVRIQTWNHRLETLLFARVFVLGRVGQVNRNVNTSKHELVTKEEHICRLNRYTGASETFLWTFDCVVYGNPMIQEGDIVVQVQGAERPIVIRRCLDHFEIICVSVDVKYVYLESGRHSAIYSLDEPTQWLRSSENIPWETYLTMIESYPHELA</sequence>
<name>A0A177D004_9PLEO</name>
<dbReference type="Proteomes" id="UP000077069">
    <property type="component" value="Unassembled WGS sequence"/>
</dbReference>
<organism evidence="2 3">
    <name type="scientific">Paraphaeosphaeria sporulosa</name>
    <dbReference type="NCBI Taxonomy" id="1460663"/>
    <lineage>
        <taxon>Eukaryota</taxon>
        <taxon>Fungi</taxon>
        <taxon>Dikarya</taxon>
        <taxon>Ascomycota</taxon>
        <taxon>Pezizomycotina</taxon>
        <taxon>Dothideomycetes</taxon>
        <taxon>Pleosporomycetidae</taxon>
        <taxon>Pleosporales</taxon>
        <taxon>Massarineae</taxon>
        <taxon>Didymosphaeriaceae</taxon>
        <taxon>Paraphaeosphaeria</taxon>
    </lineage>
</organism>
<dbReference type="PANTHER" id="PTHR24148:SF78">
    <property type="entry name" value="HETEROKARYON INCOMPATIBILITY DOMAIN-CONTAINING PROTEIN"/>
    <property type="match status" value="1"/>
</dbReference>
<feature type="domain" description="Heterokaryon incompatibility" evidence="1">
    <location>
        <begin position="48"/>
        <end position="199"/>
    </location>
</feature>
<evidence type="ECO:0000313" key="3">
    <source>
        <dbReference type="Proteomes" id="UP000077069"/>
    </source>
</evidence>
<reference evidence="2 3" key="1">
    <citation type="submission" date="2016-05" db="EMBL/GenBank/DDBJ databases">
        <title>Comparative analysis of secretome profiles of manganese(II)-oxidizing ascomycete fungi.</title>
        <authorList>
            <consortium name="DOE Joint Genome Institute"/>
            <person name="Zeiner C.A."/>
            <person name="Purvine S.O."/>
            <person name="Zink E.M."/>
            <person name="Wu S."/>
            <person name="Pasa-Tolic L."/>
            <person name="Chaput D.L."/>
            <person name="Haridas S."/>
            <person name="Grigoriev I.V."/>
            <person name="Santelli C.M."/>
            <person name="Hansel C.M."/>
        </authorList>
    </citation>
    <scope>NUCLEOTIDE SEQUENCE [LARGE SCALE GENOMIC DNA]</scope>
    <source>
        <strain evidence="2 3">AP3s5-JAC2a</strain>
    </source>
</reference>